<comment type="caution">
    <text evidence="7">The sequence shown here is derived from an EMBL/GenBank/DDBJ whole genome shotgun (WGS) entry which is preliminary data.</text>
</comment>
<dbReference type="Pfam" id="PF13193">
    <property type="entry name" value="AMP-binding_C"/>
    <property type="match status" value="1"/>
</dbReference>
<organism evidence="7 8">
    <name type="scientific">Dunaliella salina</name>
    <name type="common">Green alga</name>
    <name type="synonym">Protococcus salinus</name>
    <dbReference type="NCBI Taxonomy" id="3046"/>
    <lineage>
        <taxon>Eukaryota</taxon>
        <taxon>Viridiplantae</taxon>
        <taxon>Chlorophyta</taxon>
        <taxon>core chlorophytes</taxon>
        <taxon>Chlorophyceae</taxon>
        <taxon>CS clade</taxon>
        <taxon>Chlamydomonadales</taxon>
        <taxon>Dunaliellaceae</taxon>
        <taxon>Dunaliella</taxon>
    </lineage>
</organism>
<dbReference type="InterPro" id="IPR020845">
    <property type="entry name" value="AMP-binding_CS"/>
</dbReference>
<keyword evidence="3" id="KW-0276">Fatty acid metabolism</keyword>
<dbReference type="Proteomes" id="UP000815325">
    <property type="component" value="Unassembled WGS sequence"/>
</dbReference>
<dbReference type="Gene3D" id="3.30.300.30">
    <property type="match status" value="1"/>
</dbReference>
<dbReference type="InterPro" id="IPR025110">
    <property type="entry name" value="AMP-bd_C"/>
</dbReference>
<feature type="domain" description="AMP-dependent synthetase/ligase" evidence="5">
    <location>
        <begin position="131"/>
        <end position="377"/>
    </location>
</feature>
<evidence type="ECO:0000256" key="4">
    <source>
        <dbReference type="ARBA" id="ARBA00023098"/>
    </source>
</evidence>
<sequence>MALPLRQGDMQKHSLLVNKILDYASRWHAEQEVICRTPEGPITITTYAELAQRAKLCSLGLKSLGMRCDNTYIMNDAEDVLLMSDFTFLPQLQRILPLVPSCKGVIFLTDRQHMPVDHGLPCPVHCYEELIGQQAPVLASLGPGGFKWEEVHEDAACGLCYTSGTTGNPKGVLYSHRAQFLHALVGVQVDSLPMGSSSCCMAIVPMFHANSWGLVFAAPLVGARFVLPGPWLDGESVYNIMERFSVTISAGVPTVWLNLLAYMARNGRRLSSLKFAVIGGAAAARSLIDALEKTHGVEVLHLWGMTELAPIGTIGGIKGAMANAHPEQRAALKLKQGRPHVLCDMRIVDDAGKEAQHDGKSVGHLQVRGPHVVHTYYKKKERAVDEDNWFSTGDVASIDQLGYMAITDRSKDVVKSGGEWISSIEIENLAMGHPAVAEAAVVAVPNEKWGERPLLVVVLKPPSVQDPLTAESGPNDNEAVKEQLYKYLQGSLARHAVPDDVVFVPEIPHNATGKISKLTLRQMFKDYKPSKARL</sequence>
<comment type="similarity">
    <text evidence="1">Belongs to the ATP-dependent AMP-binding enzyme family.</text>
</comment>
<dbReference type="InterPro" id="IPR000873">
    <property type="entry name" value="AMP-dep_synth/lig_dom"/>
</dbReference>
<dbReference type="InterPro" id="IPR045851">
    <property type="entry name" value="AMP-bd_C_sf"/>
</dbReference>
<evidence type="ECO:0000313" key="8">
    <source>
        <dbReference type="Proteomes" id="UP000815325"/>
    </source>
</evidence>
<dbReference type="SUPFAM" id="SSF56801">
    <property type="entry name" value="Acetyl-CoA synthetase-like"/>
    <property type="match status" value="1"/>
</dbReference>
<evidence type="ECO:0000256" key="3">
    <source>
        <dbReference type="ARBA" id="ARBA00022832"/>
    </source>
</evidence>
<name>A0ABQ7G9G3_DUNSA</name>
<evidence type="ECO:0000259" key="5">
    <source>
        <dbReference type="Pfam" id="PF00501"/>
    </source>
</evidence>
<dbReference type="PROSITE" id="PS00455">
    <property type="entry name" value="AMP_BINDING"/>
    <property type="match status" value="1"/>
</dbReference>
<keyword evidence="8" id="KW-1185">Reference proteome</keyword>
<evidence type="ECO:0000313" key="7">
    <source>
        <dbReference type="EMBL" id="KAF5831247.1"/>
    </source>
</evidence>
<keyword evidence="2" id="KW-0436">Ligase</keyword>
<protein>
    <submittedName>
        <fullName evidence="7">Uncharacterized protein</fullName>
    </submittedName>
</protein>
<gene>
    <name evidence="7" type="ORF">DUNSADRAFT_13377</name>
</gene>
<proteinExistence type="inferred from homology"/>
<dbReference type="Gene3D" id="3.40.50.12780">
    <property type="entry name" value="N-terminal domain of ligase-like"/>
    <property type="match status" value="1"/>
</dbReference>
<reference evidence="7" key="1">
    <citation type="submission" date="2017-08" db="EMBL/GenBank/DDBJ databases">
        <authorList>
            <person name="Polle J.E."/>
            <person name="Barry K."/>
            <person name="Cushman J."/>
            <person name="Schmutz J."/>
            <person name="Tran D."/>
            <person name="Hathwaick L.T."/>
            <person name="Yim W.C."/>
            <person name="Jenkins J."/>
            <person name="Mckie-Krisberg Z.M."/>
            <person name="Prochnik S."/>
            <person name="Lindquist E."/>
            <person name="Dockter R.B."/>
            <person name="Adam C."/>
            <person name="Molina H."/>
            <person name="Bunkerborg J."/>
            <person name="Jin E."/>
            <person name="Buchheim M."/>
            <person name="Magnuson J."/>
        </authorList>
    </citation>
    <scope>NUCLEOTIDE SEQUENCE</scope>
    <source>
        <strain evidence="7">CCAP 19/18</strain>
    </source>
</reference>
<dbReference type="PANTHER" id="PTHR43859:SF4">
    <property type="entry name" value="BUTANOATE--COA LIGASE AAE1-RELATED"/>
    <property type="match status" value="1"/>
</dbReference>
<evidence type="ECO:0000259" key="6">
    <source>
        <dbReference type="Pfam" id="PF13193"/>
    </source>
</evidence>
<dbReference type="InterPro" id="IPR042099">
    <property type="entry name" value="ANL_N_sf"/>
</dbReference>
<accession>A0ABQ7G9G3</accession>
<keyword evidence="4" id="KW-0443">Lipid metabolism</keyword>
<dbReference type="Pfam" id="PF00501">
    <property type="entry name" value="AMP-binding"/>
    <property type="match status" value="1"/>
</dbReference>
<evidence type="ECO:0000256" key="2">
    <source>
        <dbReference type="ARBA" id="ARBA00022598"/>
    </source>
</evidence>
<evidence type="ECO:0000256" key="1">
    <source>
        <dbReference type="ARBA" id="ARBA00006432"/>
    </source>
</evidence>
<dbReference type="PANTHER" id="PTHR43859">
    <property type="entry name" value="ACYL-ACTIVATING ENZYME"/>
    <property type="match status" value="1"/>
</dbReference>
<dbReference type="EMBL" id="MU069963">
    <property type="protein sequence ID" value="KAF5831247.1"/>
    <property type="molecule type" value="Genomic_DNA"/>
</dbReference>
<feature type="domain" description="AMP-binding enzyme C-terminal" evidence="6">
    <location>
        <begin position="425"/>
        <end position="514"/>
    </location>
</feature>